<reference evidence="2 3" key="1">
    <citation type="journal article" date="2024" name="Fungal Genet. Biol.">
        <title>The porcine skin microbiome exhibits broad fungal antagonism.</title>
        <authorList>
            <person name="De La Cruz K.F."/>
            <person name="Townsend E.C."/>
            <person name="Alex Cheong J.Z."/>
            <person name="Salamzade R."/>
            <person name="Liu A."/>
            <person name="Sandstrom S."/>
            <person name="Davila E."/>
            <person name="Huang L."/>
            <person name="Xu K.H."/>
            <person name="Wu S.Y."/>
            <person name="Meudt J.J."/>
            <person name="Shanmuganayagam D."/>
            <person name="Gibson A.L.F."/>
            <person name="Kalan L.R."/>
        </authorList>
    </citation>
    <scope>NUCLEOTIDE SEQUENCE [LARGE SCALE GENOMIC DNA]</scope>
    <source>
        <strain evidence="2 3">LK2625</strain>
    </source>
</reference>
<gene>
    <name evidence="2" type="ORF">VVR66_01995</name>
</gene>
<keyword evidence="3" id="KW-1185">Reference proteome</keyword>
<dbReference type="InterPro" id="IPR029064">
    <property type="entry name" value="Ribosomal_eL30-like_sf"/>
</dbReference>
<comment type="caution">
    <text evidence="2">The sequence shown here is derived from an EMBL/GenBank/DDBJ whole genome shotgun (WGS) entry which is preliminary data.</text>
</comment>
<feature type="compositionally biased region" description="Polar residues" evidence="1">
    <location>
        <begin position="368"/>
        <end position="377"/>
    </location>
</feature>
<evidence type="ECO:0000313" key="2">
    <source>
        <dbReference type="EMBL" id="MEX3593481.1"/>
    </source>
</evidence>
<evidence type="ECO:0000313" key="3">
    <source>
        <dbReference type="Proteomes" id="UP001558481"/>
    </source>
</evidence>
<dbReference type="InterPro" id="IPR040701">
    <property type="entry name" value="Bact_RF_family2"/>
</dbReference>
<dbReference type="Pfam" id="PF18844">
    <property type="entry name" value="baeRF_family2"/>
    <property type="match status" value="1"/>
</dbReference>
<name>A0ABV3UYI7_9MICC</name>
<feature type="compositionally biased region" description="Basic and acidic residues" evidence="1">
    <location>
        <begin position="149"/>
        <end position="158"/>
    </location>
</feature>
<feature type="region of interest" description="Disordered" evidence="1">
    <location>
        <begin position="368"/>
        <end position="404"/>
    </location>
</feature>
<dbReference type="RefSeq" id="WP_254049325.1">
    <property type="nucleotide sequence ID" value="NZ_JAYWLU010000002.1"/>
</dbReference>
<feature type="compositionally biased region" description="Basic and acidic residues" evidence="1">
    <location>
        <begin position="392"/>
        <end position="404"/>
    </location>
</feature>
<feature type="region of interest" description="Disordered" evidence="1">
    <location>
        <begin position="149"/>
        <end position="190"/>
    </location>
</feature>
<dbReference type="Proteomes" id="UP001558481">
    <property type="component" value="Unassembled WGS sequence"/>
</dbReference>
<protein>
    <submittedName>
        <fullName evidence="2">Uncharacterized protein</fullName>
    </submittedName>
</protein>
<dbReference type="EMBL" id="JAYWLU010000002">
    <property type="protein sequence ID" value="MEX3593481.1"/>
    <property type="molecule type" value="Genomic_DNA"/>
</dbReference>
<dbReference type="Gene3D" id="3.30.1330.30">
    <property type="match status" value="1"/>
</dbReference>
<evidence type="ECO:0000256" key="1">
    <source>
        <dbReference type="SAM" id="MobiDB-lite"/>
    </source>
</evidence>
<proteinExistence type="predicted"/>
<organism evidence="2 3">
    <name type="scientific">Kocuria carniphila</name>
    <dbReference type="NCBI Taxonomy" id="262208"/>
    <lineage>
        <taxon>Bacteria</taxon>
        <taxon>Bacillati</taxon>
        <taxon>Actinomycetota</taxon>
        <taxon>Actinomycetes</taxon>
        <taxon>Micrococcales</taxon>
        <taxon>Micrococcaceae</taxon>
        <taxon>Kocuria</taxon>
    </lineage>
</organism>
<accession>A0ABV3UYI7</accession>
<sequence>MTVAPGRPTSNQEVTVNLSWLMPVLEAEGPFLSIYIDSTRTDPSSASGLSTRWGHFRSKLADDGAPEAILEESEETLLEPSPIGGRHGRALLATGSEILVDRVLPAPPRQDSAHWGDEPILVPLLQVIPQAVRQLLVEVDRSGADLHLRAPENPKITKNDNGLGEDSSVDGGHDELHKASVGGGSQHGWRYSNQEARVEDSWERNAEAVAAKVDAIVRERQLDMLLLTGDVRAQSLLKDELGKEALAILKEVPGGTRGQSLDRASFREEMARVTEEFIKERQQKLADQFTENQNRGGESVAGAAEVAEALQRGQVSELLLTIGAEPDNAEELTRQALATDAEISTLGEGYVTLPEGVGALLRWRDEATPSNSLSSMSGDHGRESAVDPDSEESPREREEESIRR</sequence>